<dbReference type="AlphaFoldDB" id="A0A643F3T8"/>
<comment type="caution">
    <text evidence="3">The sequence shown here is derived from an EMBL/GenBank/DDBJ whole genome shotgun (WGS) entry which is preliminary data.</text>
</comment>
<evidence type="ECO:0000313" key="3">
    <source>
        <dbReference type="EMBL" id="KAB0572839.1"/>
    </source>
</evidence>
<feature type="region of interest" description="Disordered" evidence="1">
    <location>
        <begin position="344"/>
        <end position="366"/>
    </location>
</feature>
<dbReference type="PANTHER" id="PTHR35894">
    <property type="entry name" value="GENERAL SECRETION PATHWAY PROTEIN A-RELATED"/>
    <property type="match status" value="1"/>
</dbReference>
<gene>
    <name evidence="3" type="ORF">F7Q92_20840</name>
</gene>
<evidence type="ECO:0000259" key="2">
    <source>
        <dbReference type="SMART" id="SM00382"/>
    </source>
</evidence>
<evidence type="ECO:0000256" key="1">
    <source>
        <dbReference type="SAM" id="MobiDB-lite"/>
    </source>
</evidence>
<dbReference type="OrthoDB" id="9783370at2"/>
<keyword evidence="4" id="KW-1185">Reference proteome</keyword>
<dbReference type="Pfam" id="PF13401">
    <property type="entry name" value="AAA_22"/>
    <property type="match status" value="1"/>
</dbReference>
<dbReference type="EMBL" id="VZPB01000096">
    <property type="protein sequence ID" value="KAB0572839.1"/>
    <property type="molecule type" value="Genomic_DNA"/>
</dbReference>
<proteinExistence type="predicted"/>
<accession>A0A643F3T8</accession>
<dbReference type="Proteomes" id="UP000430120">
    <property type="component" value="Unassembled WGS sequence"/>
</dbReference>
<dbReference type="InterPro" id="IPR049945">
    <property type="entry name" value="AAA_22"/>
</dbReference>
<dbReference type="GO" id="GO:0016887">
    <property type="term" value="F:ATP hydrolysis activity"/>
    <property type="evidence" value="ECO:0007669"/>
    <property type="project" value="InterPro"/>
</dbReference>
<dbReference type="InterPro" id="IPR027417">
    <property type="entry name" value="P-loop_NTPase"/>
</dbReference>
<reference evidence="3 4" key="1">
    <citation type="submission" date="2019-09" db="EMBL/GenBank/DDBJ databases">
        <title>Draft genome sequences of 48 bacterial type strains from the CCUG.</title>
        <authorList>
            <person name="Tunovic T."/>
            <person name="Pineiro-Iglesias B."/>
            <person name="Unosson C."/>
            <person name="Inganas E."/>
            <person name="Ohlen M."/>
            <person name="Cardew S."/>
            <person name="Jensie-Markopoulos S."/>
            <person name="Salva-Serra F."/>
            <person name="Jaen-Luchoro D."/>
            <person name="Karlsson R."/>
            <person name="Svensson-Stadler L."/>
            <person name="Chun J."/>
            <person name="Moore E."/>
        </authorList>
    </citation>
    <scope>NUCLEOTIDE SEQUENCE [LARGE SCALE GENOMIC DNA]</scope>
    <source>
        <strain evidence="3 4">CCUG 30977</strain>
    </source>
</reference>
<evidence type="ECO:0000313" key="4">
    <source>
        <dbReference type="Proteomes" id="UP000430120"/>
    </source>
</evidence>
<dbReference type="Gene3D" id="3.40.50.300">
    <property type="entry name" value="P-loop containing nucleotide triphosphate hydrolases"/>
    <property type="match status" value="1"/>
</dbReference>
<dbReference type="SMART" id="SM00382">
    <property type="entry name" value="AAA"/>
    <property type="match status" value="1"/>
</dbReference>
<feature type="non-terminal residue" evidence="3">
    <location>
        <position position="366"/>
    </location>
</feature>
<dbReference type="InterPro" id="IPR003593">
    <property type="entry name" value="AAA+_ATPase"/>
</dbReference>
<dbReference type="InterPro" id="IPR052026">
    <property type="entry name" value="ExeA_AAA_ATPase_DNA-bind"/>
</dbReference>
<sequence length="366" mass="39827">MQVGLAIDVPVPVDVPFSREPQGRAPRLCCPPMYESFFGLAREPFSVAPDPRFLYLSKQHRDALGYLNYGLRRAGGFVLLTGEIGAGKTTVWRAFLEQLPPRLDVAYVVNPKMSVQALLKRLCESLQVELPADADRPGAEADLIDALHGHLLLAHAQGRRTLVVVDEAQALALPVLEQLRLLTNLVTNEDKLVQVLLIGQPELRQLLEHPEMAPVAQRIVARFHLQTLSRDETEAYLIHRLTVAGLTGPLPFEDEAIRRIHRLCRGTPRRINVLCDRAMTLAAERGQHRVDRTLVDQAASQVFDLPGLRQLGPRQAARWVAGGAAAALAVFALTRLLPPWQAAAAPGPVAGASTPSAAPAASAAVP</sequence>
<feature type="domain" description="AAA+ ATPase" evidence="2">
    <location>
        <begin position="74"/>
        <end position="225"/>
    </location>
</feature>
<organism evidence="3 4">
    <name type="scientific">Ideonella dechloratans</name>
    <dbReference type="NCBI Taxonomy" id="36863"/>
    <lineage>
        <taxon>Bacteria</taxon>
        <taxon>Pseudomonadati</taxon>
        <taxon>Pseudomonadota</taxon>
        <taxon>Betaproteobacteria</taxon>
        <taxon>Burkholderiales</taxon>
        <taxon>Sphaerotilaceae</taxon>
        <taxon>Ideonella</taxon>
    </lineage>
</organism>
<name>A0A643F3T8_IDEDE</name>
<dbReference type="SUPFAM" id="SSF52540">
    <property type="entry name" value="P-loop containing nucleoside triphosphate hydrolases"/>
    <property type="match status" value="1"/>
</dbReference>
<dbReference type="PANTHER" id="PTHR35894:SF1">
    <property type="entry name" value="PHOSPHORIBULOKINASE _ URIDINE KINASE FAMILY"/>
    <property type="match status" value="1"/>
</dbReference>
<protein>
    <submittedName>
        <fullName evidence="3">AAA family ATPase</fullName>
    </submittedName>
</protein>